<dbReference type="InterPro" id="IPR036770">
    <property type="entry name" value="Ankyrin_rpt-contain_sf"/>
</dbReference>
<dbReference type="EMBL" id="VSRR010001783">
    <property type="protein sequence ID" value="MPC27657.1"/>
    <property type="molecule type" value="Genomic_DNA"/>
</dbReference>
<dbReference type="PRINTS" id="PR01415">
    <property type="entry name" value="ANKYRIN"/>
</dbReference>
<evidence type="ECO:0000256" key="1">
    <source>
        <dbReference type="PROSITE-ProRule" id="PRU00023"/>
    </source>
</evidence>
<dbReference type="Pfam" id="PF12796">
    <property type="entry name" value="Ank_2"/>
    <property type="match status" value="1"/>
</dbReference>
<dbReference type="InterPro" id="IPR002110">
    <property type="entry name" value="Ankyrin_rpt"/>
</dbReference>
<dbReference type="SMART" id="SM00248">
    <property type="entry name" value="ANK"/>
    <property type="match status" value="3"/>
</dbReference>
<dbReference type="Gene3D" id="1.25.40.20">
    <property type="entry name" value="Ankyrin repeat-containing domain"/>
    <property type="match status" value="1"/>
</dbReference>
<sequence>MTDSISRSPRQDSRSLSAYDKLQEGGSPSHHRHSTRPSKSSAMNQEKTDNHASREDEEELVLLDTPLGSVKNFSSLMKATRNKSLALVRALLYMGDSVDFSNIDGWTALHMAAVYGAVDVAVVLLNAGADIEAKCKTPLFLACREKQFALAKMLVERGADTSTADNSGRKLSSAGSLEIVKWLFEKLDCNTCERVISKQPEKLLRELAGKGCKEVEKYLKDSGNTRLNPSRLRSEAVWEWNGLGSHALLTVNRDLHKTIRCDLLGSQV</sequence>
<protein>
    <submittedName>
        <fullName evidence="3">Ankyrin-2</fullName>
    </submittedName>
</protein>
<keyword evidence="1" id="KW-0040">ANK repeat</keyword>
<feature type="repeat" description="ANK" evidence="1">
    <location>
        <begin position="134"/>
        <end position="166"/>
    </location>
</feature>
<evidence type="ECO:0000313" key="3">
    <source>
        <dbReference type="EMBL" id="MPC27657.1"/>
    </source>
</evidence>
<dbReference type="PANTHER" id="PTHR24121:SF23">
    <property type="entry name" value="NO MECHANORECEPTOR POTENTIAL C, ISOFORM H"/>
    <property type="match status" value="1"/>
</dbReference>
<feature type="repeat" description="ANK" evidence="1">
    <location>
        <begin position="104"/>
        <end position="136"/>
    </location>
</feature>
<gene>
    <name evidence="3" type="primary">ANK2_2</name>
    <name evidence="3" type="ORF">E2C01_020837</name>
</gene>
<comment type="caution">
    <text evidence="3">The sequence shown here is derived from an EMBL/GenBank/DDBJ whole genome shotgun (WGS) entry which is preliminary data.</text>
</comment>
<dbReference type="PROSITE" id="PS50088">
    <property type="entry name" value="ANK_REPEAT"/>
    <property type="match status" value="2"/>
</dbReference>
<dbReference type="PROSITE" id="PS50297">
    <property type="entry name" value="ANK_REP_REGION"/>
    <property type="match status" value="2"/>
</dbReference>
<reference evidence="3 4" key="1">
    <citation type="submission" date="2019-05" db="EMBL/GenBank/DDBJ databases">
        <title>Another draft genome of Portunus trituberculatus and its Hox gene families provides insights of decapod evolution.</title>
        <authorList>
            <person name="Jeong J.-H."/>
            <person name="Song I."/>
            <person name="Kim S."/>
            <person name="Choi T."/>
            <person name="Kim D."/>
            <person name="Ryu S."/>
            <person name="Kim W."/>
        </authorList>
    </citation>
    <scope>NUCLEOTIDE SEQUENCE [LARGE SCALE GENOMIC DNA]</scope>
    <source>
        <tissue evidence="3">Muscle</tissue>
    </source>
</reference>
<dbReference type="OrthoDB" id="6339708at2759"/>
<organism evidence="3 4">
    <name type="scientific">Portunus trituberculatus</name>
    <name type="common">Swimming crab</name>
    <name type="synonym">Neptunus trituberculatus</name>
    <dbReference type="NCBI Taxonomy" id="210409"/>
    <lineage>
        <taxon>Eukaryota</taxon>
        <taxon>Metazoa</taxon>
        <taxon>Ecdysozoa</taxon>
        <taxon>Arthropoda</taxon>
        <taxon>Crustacea</taxon>
        <taxon>Multicrustacea</taxon>
        <taxon>Malacostraca</taxon>
        <taxon>Eumalacostraca</taxon>
        <taxon>Eucarida</taxon>
        <taxon>Decapoda</taxon>
        <taxon>Pleocyemata</taxon>
        <taxon>Brachyura</taxon>
        <taxon>Eubrachyura</taxon>
        <taxon>Portunoidea</taxon>
        <taxon>Portunidae</taxon>
        <taxon>Portuninae</taxon>
        <taxon>Portunus</taxon>
    </lineage>
</organism>
<dbReference type="Proteomes" id="UP000324222">
    <property type="component" value="Unassembled WGS sequence"/>
</dbReference>
<proteinExistence type="predicted"/>
<dbReference type="SUPFAM" id="SSF48403">
    <property type="entry name" value="Ankyrin repeat"/>
    <property type="match status" value="1"/>
</dbReference>
<dbReference type="PANTHER" id="PTHR24121">
    <property type="entry name" value="NO MECHANORECEPTOR POTENTIAL C, ISOFORM D-RELATED"/>
    <property type="match status" value="1"/>
</dbReference>
<accession>A0A5B7E2V2</accession>
<evidence type="ECO:0000256" key="2">
    <source>
        <dbReference type="SAM" id="MobiDB-lite"/>
    </source>
</evidence>
<dbReference type="AlphaFoldDB" id="A0A5B7E2V2"/>
<feature type="region of interest" description="Disordered" evidence="2">
    <location>
        <begin position="1"/>
        <end position="60"/>
    </location>
</feature>
<name>A0A5B7E2V2_PORTR</name>
<evidence type="ECO:0000313" key="4">
    <source>
        <dbReference type="Proteomes" id="UP000324222"/>
    </source>
</evidence>
<keyword evidence="4" id="KW-1185">Reference proteome</keyword>